<feature type="domain" description="Histidine kinase" evidence="5">
    <location>
        <begin position="215"/>
        <end position="466"/>
    </location>
</feature>
<dbReference type="SMART" id="SM00387">
    <property type="entry name" value="HATPase_c"/>
    <property type="match status" value="1"/>
</dbReference>
<keyword evidence="7" id="KW-1185">Reference proteome</keyword>
<feature type="compositionally biased region" description="Low complexity" evidence="4">
    <location>
        <begin position="492"/>
        <end position="505"/>
    </location>
</feature>
<feature type="compositionally biased region" description="Acidic residues" evidence="4">
    <location>
        <begin position="469"/>
        <end position="491"/>
    </location>
</feature>
<evidence type="ECO:0000313" key="6">
    <source>
        <dbReference type="EMBL" id="NDW16569.1"/>
    </source>
</evidence>
<feature type="region of interest" description="Disordered" evidence="4">
    <location>
        <begin position="463"/>
        <end position="505"/>
    </location>
</feature>
<evidence type="ECO:0000256" key="2">
    <source>
        <dbReference type="ARBA" id="ARBA00012438"/>
    </source>
</evidence>
<dbReference type="GO" id="GO:0000155">
    <property type="term" value="F:phosphorelay sensor kinase activity"/>
    <property type="evidence" value="ECO:0007669"/>
    <property type="project" value="InterPro"/>
</dbReference>
<keyword evidence="6" id="KW-0418">Kinase</keyword>
<evidence type="ECO:0000256" key="4">
    <source>
        <dbReference type="SAM" id="MobiDB-lite"/>
    </source>
</evidence>
<dbReference type="Pfam" id="PF02518">
    <property type="entry name" value="HATPase_c"/>
    <property type="match status" value="1"/>
</dbReference>
<dbReference type="CDD" id="cd00082">
    <property type="entry name" value="HisKA"/>
    <property type="match status" value="1"/>
</dbReference>
<comment type="caution">
    <text evidence="6">The sequence shown here is derived from an EMBL/GenBank/DDBJ whole genome shotgun (WGS) entry which is preliminary data.</text>
</comment>
<dbReference type="InterPro" id="IPR003661">
    <property type="entry name" value="HisK_dim/P_dom"/>
</dbReference>
<reference evidence="6 7" key="1">
    <citation type="submission" date="2020-01" db="EMBL/GenBank/DDBJ databases">
        <title>Genomes of bacteria type strains.</title>
        <authorList>
            <person name="Chen J."/>
            <person name="Zhu S."/>
            <person name="Yang J."/>
        </authorList>
    </citation>
    <scope>NUCLEOTIDE SEQUENCE [LARGE SCALE GENOMIC DNA]</scope>
    <source>
        <strain evidence="6 7">LMG 24078</strain>
    </source>
</reference>
<protein>
    <recommendedName>
        <fullName evidence="2">histidine kinase</fullName>
        <ecNumber evidence="2">2.7.13.3</ecNumber>
    </recommendedName>
</protein>
<dbReference type="Proteomes" id="UP000471381">
    <property type="component" value="Unassembled WGS sequence"/>
</dbReference>
<dbReference type="Gene3D" id="3.30.565.10">
    <property type="entry name" value="Histidine kinase-like ATPase, C-terminal domain"/>
    <property type="match status" value="1"/>
</dbReference>
<comment type="catalytic activity">
    <reaction evidence="1">
        <text>ATP + protein L-histidine = ADP + protein N-phospho-L-histidine.</text>
        <dbReference type="EC" id="2.7.13.3"/>
    </reaction>
</comment>
<dbReference type="AlphaFoldDB" id="A0A6N9TM23"/>
<dbReference type="PRINTS" id="PR00344">
    <property type="entry name" value="BCTRLSENSOR"/>
</dbReference>
<dbReference type="InterPro" id="IPR003594">
    <property type="entry name" value="HATPase_dom"/>
</dbReference>
<dbReference type="InterPro" id="IPR004358">
    <property type="entry name" value="Sig_transdc_His_kin-like_C"/>
</dbReference>
<keyword evidence="6" id="KW-0808">Transferase</keyword>
<dbReference type="PANTHER" id="PTHR43065:SF50">
    <property type="entry name" value="HISTIDINE KINASE"/>
    <property type="match status" value="1"/>
</dbReference>
<keyword evidence="3" id="KW-0597">Phosphoprotein</keyword>
<dbReference type="PANTHER" id="PTHR43065">
    <property type="entry name" value="SENSOR HISTIDINE KINASE"/>
    <property type="match status" value="1"/>
</dbReference>
<dbReference type="InterPro" id="IPR036890">
    <property type="entry name" value="HATPase_C_sf"/>
</dbReference>
<gene>
    <name evidence="6" type="ORF">GTQ48_13715</name>
</gene>
<dbReference type="PROSITE" id="PS50109">
    <property type="entry name" value="HIS_KIN"/>
    <property type="match status" value="1"/>
</dbReference>
<sequence length="505" mass="55634">MSKDYENVLEDLALVYRLKEQAEAHKKESDALLAGTRALLTAKNEKELYTKMFGIFRSLYSYDVSFVLENDSKGKMRCTNTTHPKLLDTMWDVDETLSRAIKSSPVALFNVKLQPTWREHLHLFDAPITSALLCPFRVHHQQAVMVFCHQTLGFYTQEYVDMANRYRTFTQQMSMSVQAKLMALETIKLKEEKAQVEKSLISSEKMASLGLLAAGVAHEINNPIAFVNSNMMFIKDVLPSLTSMQDIVQELARATTDEERAAVAEKAKQWTSNNKIGPIVDEIADICEESGEGLNRVTEIITSLRSFSHSSDVSIDDTVNINDCITNGLRLVNSELKHKVTINTDLADIPLIKGKTGKLNQVLVNLFVNAAQAMDNGGTLTVTTQCNYLDDNEVVIVTVQDTGSGIEKDDLEKLFDPFYTTKPTGKGTGLGLYISFSIIESMGGKIKVDSEVNVGTTFTLQLPVASSDSETDDSETGDSETGDSETGDSESDNGNADSANANKAP</sequence>
<evidence type="ECO:0000256" key="1">
    <source>
        <dbReference type="ARBA" id="ARBA00000085"/>
    </source>
</evidence>
<name>A0A6N9TM23_9ALTE</name>
<accession>A0A6N9TM23</accession>
<dbReference type="EC" id="2.7.13.3" evidence="2"/>
<dbReference type="InterPro" id="IPR005467">
    <property type="entry name" value="His_kinase_dom"/>
</dbReference>
<proteinExistence type="predicted"/>
<dbReference type="SUPFAM" id="SSF55874">
    <property type="entry name" value="ATPase domain of HSP90 chaperone/DNA topoisomerase II/histidine kinase"/>
    <property type="match status" value="1"/>
</dbReference>
<dbReference type="Gene3D" id="1.10.287.130">
    <property type="match status" value="1"/>
</dbReference>
<evidence type="ECO:0000259" key="5">
    <source>
        <dbReference type="PROSITE" id="PS50109"/>
    </source>
</evidence>
<dbReference type="EMBL" id="JAAAWO010000011">
    <property type="protein sequence ID" value="NDW16569.1"/>
    <property type="molecule type" value="Genomic_DNA"/>
</dbReference>
<dbReference type="RefSeq" id="WP_163107181.1">
    <property type="nucleotide sequence ID" value="NZ_JAAAWO010000011.1"/>
</dbReference>
<evidence type="ECO:0000313" key="7">
    <source>
        <dbReference type="Proteomes" id="UP000471381"/>
    </source>
</evidence>
<organism evidence="6 7">
    <name type="scientific">Alteromonas genovensis</name>
    <dbReference type="NCBI Taxonomy" id="471225"/>
    <lineage>
        <taxon>Bacteria</taxon>
        <taxon>Pseudomonadati</taxon>
        <taxon>Pseudomonadota</taxon>
        <taxon>Gammaproteobacteria</taxon>
        <taxon>Alteromonadales</taxon>
        <taxon>Alteromonadaceae</taxon>
        <taxon>Alteromonas/Salinimonas group</taxon>
        <taxon>Alteromonas</taxon>
    </lineage>
</organism>
<evidence type="ECO:0000256" key="3">
    <source>
        <dbReference type="ARBA" id="ARBA00022553"/>
    </source>
</evidence>